<dbReference type="RefSeq" id="WP_234238719.1">
    <property type="nucleotide sequence ID" value="NZ_JABFTS010000001.1"/>
</dbReference>
<organism evidence="6 7">
    <name type="scientific">Billgrantia desiderata</name>
    <dbReference type="NCBI Taxonomy" id="52021"/>
    <lineage>
        <taxon>Bacteria</taxon>
        <taxon>Pseudomonadati</taxon>
        <taxon>Pseudomonadota</taxon>
        <taxon>Gammaproteobacteria</taxon>
        <taxon>Oceanospirillales</taxon>
        <taxon>Halomonadaceae</taxon>
        <taxon>Billgrantia</taxon>
    </lineage>
</organism>
<evidence type="ECO:0000256" key="2">
    <source>
        <dbReference type="ARBA" id="ARBA00005722"/>
    </source>
</evidence>
<dbReference type="EMBL" id="JABFTS010000001">
    <property type="protein sequence ID" value="MCE8050491.1"/>
    <property type="molecule type" value="Genomic_DNA"/>
</dbReference>
<keyword evidence="3" id="KW-0732">Signal</keyword>
<sequence length="273" mass="29390">MPSSYPLVSIAHGSAVRVTAVALLAMGLGGPVTAMAQAPGDAESSTTWALGLGVLSAQEPYAGIGRDNTALPLLQFENQYVHLFGPRIEFKLPSLDIGDSQQLSFGIVGEYDGSGYEEGDAPILNGMEKRRGGFWAGGVVEWSTSFIDVSAEWLADVSGNSNGQIASLGLERTWRFGNHVLFTPHVGASWQDEKTVDYYFGVRESEARLDRPAYVGEAGVNIEAGVRGVYMFDRHHSVLVGGGVTSLADEIKDSPLVDRSTVNSIYLGYMYRF</sequence>
<comment type="caution">
    <text evidence="6">The sequence shown here is derived from an EMBL/GenBank/DDBJ whole genome shotgun (WGS) entry which is preliminary data.</text>
</comment>
<reference evidence="6" key="2">
    <citation type="journal article" date="2021" name="Front. Microbiol.">
        <title>Aerobic Denitrification and Heterotrophic Sulfur Oxidation in the Genus Halomonas Revealed by Six Novel Species Characterizations and Genome-Based Analysis.</title>
        <authorList>
            <person name="Wang L."/>
            <person name="Shao Z."/>
        </authorList>
    </citation>
    <scope>NUCLEOTIDE SEQUENCE</scope>
    <source>
        <strain evidence="6">MCCC 1A05776</strain>
    </source>
</reference>
<gene>
    <name evidence="6" type="ORF">HOP61_04195</name>
</gene>
<keyword evidence="4" id="KW-0472">Membrane</keyword>
<comment type="subcellular location">
    <subcellularLocation>
        <location evidence="1">Cell outer membrane</location>
    </subcellularLocation>
</comment>
<evidence type="ECO:0000256" key="3">
    <source>
        <dbReference type="ARBA" id="ARBA00022729"/>
    </source>
</evidence>
<dbReference type="AlphaFoldDB" id="A0AAW4YR64"/>
<evidence type="ECO:0000313" key="6">
    <source>
        <dbReference type="EMBL" id="MCE8050491.1"/>
    </source>
</evidence>
<reference evidence="6" key="1">
    <citation type="submission" date="2020-05" db="EMBL/GenBank/DDBJ databases">
        <authorList>
            <person name="Wang L."/>
            <person name="Shao Z."/>
        </authorList>
    </citation>
    <scope>NUCLEOTIDE SEQUENCE</scope>
    <source>
        <strain evidence="6">MCCC 1A05776</strain>
    </source>
</reference>
<dbReference type="Pfam" id="PF06629">
    <property type="entry name" value="MipA"/>
    <property type="match status" value="1"/>
</dbReference>
<evidence type="ECO:0000256" key="5">
    <source>
        <dbReference type="ARBA" id="ARBA00023237"/>
    </source>
</evidence>
<evidence type="ECO:0000256" key="4">
    <source>
        <dbReference type="ARBA" id="ARBA00023136"/>
    </source>
</evidence>
<dbReference type="GO" id="GO:0009279">
    <property type="term" value="C:cell outer membrane"/>
    <property type="evidence" value="ECO:0007669"/>
    <property type="project" value="UniProtKB-SubCell"/>
</dbReference>
<evidence type="ECO:0000313" key="7">
    <source>
        <dbReference type="Proteomes" id="UP001320178"/>
    </source>
</evidence>
<protein>
    <submittedName>
        <fullName evidence="6">MipA/OmpV family protein</fullName>
    </submittedName>
</protein>
<name>A0AAW4YR64_9GAMM</name>
<keyword evidence="5" id="KW-0998">Cell outer membrane</keyword>
<accession>A0AAW4YR64</accession>
<dbReference type="PANTHER" id="PTHR38776:SF1">
    <property type="entry name" value="MLTA-INTERACTING PROTEIN-RELATED"/>
    <property type="match status" value="1"/>
</dbReference>
<dbReference type="InterPro" id="IPR010583">
    <property type="entry name" value="MipA"/>
</dbReference>
<dbReference type="PANTHER" id="PTHR38776">
    <property type="entry name" value="MLTA-INTERACTING PROTEIN-RELATED"/>
    <property type="match status" value="1"/>
</dbReference>
<proteinExistence type="inferred from homology"/>
<comment type="similarity">
    <text evidence="2">Belongs to the MipA/OmpV family.</text>
</comment>
<evidence type="ECO:0000256" key="1">
    <source>
        <dbReference type="ARBA" id="ARBA00004442"/>
    </source>
</evidence>
<dbReference type="Proteomes" id="UP001320178">
    <property type="component" value="Unassembled WGS sequence"/>
</dbReference>